<dbReference type="EMBL" id="CASHTH010004073">
    <property type="protein sequence ID" value="CAI8053145.1"/>
    <property type="molecule type" value="Genomic_DNA"/>
</dbReference>
<dbReference type="PANTHER" id="PTHR46847">
    <property type="entry name" value="D-ALLOSE-BINDING PERIPLASMIC PROTEIN-RELATED"/>
    <property type="match status" value="1"/>
</dbReference>
<dbReference type="PANTHER" id="PTHR46847:SF1">
    <property type="entry name" value="D-ALLOSE-BINDING PERIPLASMIC PROTEIN-RELATED"/>
    <property type="match status" value="1"/>
</dbReference>
<dbReference type="Gene3D" id="3.40.50.2300">
    <property type="match status" value="2"/>
</dbReference>
<dbReference type="AlphaFoldDB" id="A0AA35TRM2"/>
<sequence>MWKLTLGVAVAAGMATASFVATDVQAQDDGVWWPAKVEIYNPSCTDGDPACWTDPANQNLDVVDYVPLMPDEVDAKHHICVSFPHLVDSYWVGAAYGIIEEGTRLGQKISLIEAGGYDKLEKQLSQVEDCIANGAEILVLSAISAEGNIKQVNELRARGIPIVDLINGINTEVDAKSLESYYSMGRIACKWIADQHPAGSGAVKLAWFPGPPGASWSVAGNQGCHDAVVGSDAEIISTKWAQTSKEAQLSLVENVIQAQTSGDDVDLDYIVGVAPAVEGGMAALRDLGLQDEIKLVSYYYTPGMHQFVGRGSVAMAPTDQMIIQARISIDQAVRILEGKPSATGGRPEFNDTGRMIEHVQPVAAMVTPENHGDFDTSTTLAPKGWSPVFSTD</sequence>
<accession>A0AA35TRM2</accession>
<comment type="subcellular location">
    <subcellularLocation>
        <location evidence="1">Cell envelope</location>
    </subcellularLocation>
</comment>
<name>A0AA35TRM2_GEOBA</name>
<dbReference type="NCBIfam" id="NF008185">
    <property type="entry name" value="PRK10936.1"/>
    <property type="match status" value="1"/>
</dbReference>
<dbReference type="GO" id="GO:0030246">
    <property type="term" value="F:carbohydrate binding"/>
    <property type="evidence" value="ECO:0007669"/>
    <property type="project" value="UniProtKB-ARBA"/>
</dbReference>
<dbReference type="SUPFAM" id="SSF53822">
    <property type="entry name" value="Periplasmic binding protein-like I"/>
    <property type="match status" value="1"/>
</dbReference>
<dbReference type="Pfam" id="PF13407">
    <property type="entry name" value="Peripla_BP_4"/>
    <property type="match status" value="1"/>
</dbReference>
<comment type="caution">
    <text evidence="6">The sequence shown here is derived from an EMBL/GenBank/DDBJ whole genome shotgun (WGS) entry which is preliminary data.</text>
</comment>
<evidence type="ECO:0000256" key="2">
    <source>
        <dbReference type="ARBA" id="ARBA00007639"/>
    </source>
</evidence>
<comment type="similarity">
    <text evidence="2">Belongs to the bacterial solute-binding protein 2 family.</text>
</comment>
<dbReference type="CDD" id="cd06306">
    <property type="entry name" value="PBP1_TorT-like"/>
    <property type="match status" value="1"/>
</dbReference>
<evidence type="ECO:0000313" key="7">
    <source>
        <dbReference type="Proteomes" id="UP001174909"/>
    </source>
</evidence>
<feature type="signal peptide" evidence="4">
    <location>
        <begin position="1"/>
        <end position="26"/>
    </location>
</feature>
<dbReference type="InterPro" id="IPR025997">
    <property type="entry name" value="SBP_2_dom"/>
</dbReference>
<gene>
    <name evidence="6" type="ORF">GBAR_LOCUS29064</name>
</gene>
<dbReference type="Proteomes" id="UP001174909">
    <property type="component" value="Unassembled WGS sequence"/>
</dbReference>
<evidence type="ECO:0000259" key="5">
    <source>
        <dbReference type="Pfam" id="PF13407"/>
    </source>
</evidence>
<evidence type="ECO:0000313" key="6">
    <source>
        <dbReference type="EMBL" id="CAI8053145.1"/>
    </source>
</evidence>
<keyword evidence="7" id="KW-1185">Reference proteome</keyword>
<reference evidence="6" key="1">
    <citation type="submission" date="2023-03" db="EMBL/GenBank/DDBJ databases">
        <authorList>
            <person name="Steffen K."/>
            <person name="Cardenas P."/>
        </authorList>
    </citation>
    <scope>NUCLEOTIDE SEQUENCE</scope>
</reference>
<dbReference type="InterPro" id="IPR028082">
    <property type="entry name" value="Peripla_BP_I"/>
</dbReference>
<feature type="chain" id="PRO_5041403992" evidence="4">
    <location>
        <begin position="27"/>
        <end position="392"/>
    </location>
</feature>
<evidence type="ECO:0000256" key="4">
    <source>
        <dbReference type="SAM" id="SignalP"/>
    </source>
</evidence>
<protein>
    <submittedName>
        <fullName evidence="6">Periplasmic protein TorT</fullName>
    </submittedName>
</protein>
<proteinExistence type="inferred from homology"/>
<evidence type="ECO:0000256" key="3">
    <source>
        <dbReference type="ARBA" id="ARBA00022729"/>
    </source>
</evidence>
<feature type="domain" description="Periplasmic binding protein" evidence="5">
    <location>
        <begin position="79"/>
        <end position="339"/>
    </location>
</feature>
<keyword evidence="3 4" id="KW-0732">Signal</keyword>
<organism evidence="6 7">
    <name type="scientific">Geodia barretti</name>
    <name type="common">Barrett's horny sponge</name>
    <dbReference type="NCBI Taxonomy" id="519541"/>
    <lineage>
        <taxon>Eukaryota</taxon>
        <taxon>Metazoa</taxon>
        <taxon>Porifera</taxon>
        <taxon>Demospongiae</taxon>
        <taxon>Heteroscleromorpha</taxon>
        <taxon>Tetractinellida</taxon>
        <taxon>Astrophorina</taxon>
        <taxon>Geodiidae</taxon>
        <taxon>Geodia</taxon>
    </lineage>
</organism>
<evidence type="ECO:0000256" key="1">
    <source>
        <dbReference type="ARBA" id="ARBA00004196"/>
    </source>
</evidence>